<keyword evidence="1" id="KW-0812">Transmembrane</keyword>
<dbReference type="EMBL" id="JBHRWO010000004">
    <property type="protein sequence ID" value="MFC3491074.1"/>
    <property type="molecule type" value="Genomic_DNA"/>
</dbReference>
<accession>A0ABV7PUX3</accession>
<organism evidence="2 3">
    <name type="scientific">Glycomyces rhizosphaerae</name>
    <dbReference type="NCBI Taxonomy" id="2054422"/>
    <lineage>
        <taxon>Bacteria</taxon>
        <taxon>Bacillati</taxon>
        <taxon>Actinomycetota</taxon>
        <taxon>Actinomycetes</taxon>
        <taxon>Glycomycetales</taxon>
        <taxon>Glycomycetaceae</taxon>
        <taxon>Glycomyces</taxon>
    </lineage>
</organism>
<proteinExistence type="predicted"/>
<sequence>MSKLDTQGRVKAQAPVWRTRLLALGATLAAALLAWVVANLAGVDLTASQPGQEPVPIGIVNVAASVVLFGGAGWLARAILDRFAKRRAVLVWRIGAGVVFALEVFPVVFAEATIGTKIFLAILHVLVAAILIPVLGKRLPDPEA</sequence>
<name>A0ABV7PUX3_9ACTN</name>
<dbReference type="Proteomes" id="UP001595712">
    <property type="component" value="Unassembled WGS sequence"/>
</dbReference>
<comment type="caution">
    <text evidence="2">The sequence shown here is derived from an EMBL/GenBank/DDBJ whole genome shotgun (WGS) entry which is preliminary data.</text>
</comment>
<dbReference type="InterPro" id="IPR045713">
    <property type="entry name" value="DUF6069"/>
</dbReference>
<reference evidence="3" key="1">
    <citation type="journal article" date="2019" name="Int. J. Syst. Evol. Microbiol.">
        <title>The Global Catalogue of Microorganisms (GCM) 10K type strain sequencing project: providing services to taxonomists for standard genome sequencing and annotation.</title>
        <authorList>
            <consortium name="The Broad Institute Genomics Platform"/>
            <consortium name="The Broad Institute Genome Sequencing Center for Infectious Disease"/>
            <person name="Wu L."/>
            <person name="Ma J."/>
        </authorList>
    </citation>
    <scope>NUCLEOTIDE SEQUENCE [LARGE SCALE GENOMIC DNA]</scope>
    <source>
        <strain evidence="3">CGMCC 4.7396</strain>
    </source>
</reference>
<dbReference type="RefSeq" id="WP_387969310.1">
    <property type="nucleotide sequence ID" value="NZ_JBHRWO010000004.1"/>
</dbReference>
<feature type="transmembrane region" description="Helical" evidence="1">
    <location>
        <begin position="21"/>
        <end position="43"/>
    </location>
</feature>
<keyword evidence="3" id="KW-1185">Reference proteome</keyword>
<keyword evidence="1" id="KW-1133">Transmembrane helix</keyword>
<dbReference type="Pfam" id="PF19545">
    <property type="entry name" value="DUF6069"/>
    <property type="match status" value="1"/>
</dbReference>
<feature type="transmembrane region" description="Helical" evidence="1">
    <location>
        <begin position="55"/>
        <end position="76"/>
    </location>
</feature>
<evidence type="ECO:0000313" key="2">
    <source>
        <dbReference type="EMBL" id="MFC3491074.1"/>
    </source>
</evidence>
<feature type="transmembrane region" description="Helical" evidence="1">
    <location>
        <begin position="114"/>
        <end position="135"/>
    </location>
</feature>
<gene>
    <name evidence="2" type="ORF">ACFO8M_01050</name>
</gene>
<feature type="transmembrane region" description="Helical" evidence="1">
    <location>
        <begin position="88"/>
        <end position="108"/>
    </location>
</feature>
<evidence type="ECO:0000313" key="3">
    <source>
        <dbReference type="Proteomes" id="UP001595712"/>
    </source>
</evidence>
<protein>
    <submittedName>
        <fullName evidence="2">DUF6069 family protein</fullName>
    </submittedName>
</protein>
<evidence type="ECO:0000256" key="1">
    <source>
        <dbReference type="SAM" id="Phobius"/>
    </source>
</evidence>
<keyword evidence="1" id="KW-0472">Membrane</keyword>